<evidence type="ECO:0000313" key="3">
    <source>
        <dbReference type="Proteomes" id="UP001303046"/>
    </source>
</evidence>
<sequence length="102" mass="11614">MSLCDAESSKKSSNEGVRFVADHAWAAITIPAIEYRLLYKSEVLSPITVLDRSDYRDDTQPSFSRKQGKSSYGSSMVDDMEDDDLYEFLEDEENEDDEIEGE</sequence>
<gene>
    <name evidence="2" type="primary">Necator_chrX.g24788</name>
    <name evidence="2" type="ORF">RB195_024623</name>
</gene>
<dbReference type="Proteomes" id="UP001303046">
    <property type="component" value="Unassembled WGS sequence"/>
</dbReference>
<organism evidence="2 3">
    <name type="scientific">Necator americanus</name>
    <name type="common">Human hookworm</name>
    <dbReference type="NCBI Taxonomy" id="51031"/>
    <lineage>
        <taxon>Eukaryota</taxon>
        <taxon>Metazoa</taxon>
        <taxon>Ecdysozoa</taxon>
        <taxon>Nematoda</taxon>
        <taxon>Chromadorea</taxon>
        <taxon>Rhabditida</taxon>
        <taxon>Rhabditina</taxon>
        <taxon>Rhabditomorpha</taxon>
        <taxon>Strongyloidea</taxon>
        <taxon>Ancylostomatidae</taxon>
        <taxon>Bunostominae</taxon>
        <taxon>Necator</taxon>
    </lineage>
</organism>
<evidence type="ECO:0000313" key="2">
    <source>
        <dbReference type="EMBL" id="KAK6764365.1"/>
    </source>
</evidence>
<accession>A0ABR1EP16</accession>
<protein>
    <submittedName>
        <fullName evidence="2">Uncharacterized protein</fullName>
    </submittedName>
</protein>
<proteinExistence type="predicted"/>
<name>A0ABR1EP16_NECAM</name>
<keyword evidence="3" id="KW-1185">Reference proteome</keyword>
<evidence type="ECO:0000256" key="1">
    <source>
        <dbReference type="SAM" id="MobiDB-lite"/>
    </source>
</evidence>
<feature type="region of interest" description="Disordered" evidence="1">
    <location>
        <begin position="54"/>
        <end position="102"/>
    </location>
</feature>
<reference evidence="2 3" key="1">
    <citation type="submission" date="2023-08" db="EMBL/GenBank/DDBJ databases">
        <title>A Necator americanus chromosomal reference genome.</title>
        <authorList>
            <person name="Ilik V."/>
            <person name="Petrzelkova K.J."/>
            <person name="Pardy F."/>
            <person name="Fuh T."/>
            <person name="Niatou-Singa F.S."/>
            <person name="Gouil Q."/>
            <person name="Baker L."/>
            <person name="Ritchie M.E."/>
            <person name="Jex A.R."/>
            <person name="Gazzola D."/>
            <person name="Li H."/>
            <person name="Toshio Fujiwara R."/>
            <person name="Zhan B."/>
            <person name="Aroian R.V."/>
            <person name="Pafco B."/>
            <person name="Schwarz E.M."/>
        </authorList>
    </citation>
    <scope>NUCLEOTIDE SEQUENCE [LARGE SCALE GENOMIC DNA]</scope>
    <source>
        <strain evidence="2 3">Aroian</strain>
        <tissue evidence="2">Whole animal</tissue>
    </source>
</reference>
<feature type="compositionally biased region" description="Acidic residues" evidence="1">
    <location>
        <begin position="78"/>
        <end position="102"/>
    </location>
</feature>
<comment type="caution">
    <text evidence="2">The sequence shown here is derived from an EMBL/GenBank/DDBJ whole genome shotgun (WGS) entry which is preliminary data.</text>
</comment>
<feature type="compositionally biased region" description="Polar residues" evidence="1">
    <location>
        <begin position="60"/>
        <end position="74"/>
    </location>
</feature>
<dbReference type="EMBL" id="JAVFWL010000006">
    <property type="protein sequence ID" value="KAK6764365.1"/>
    <property type="molecule type" value="Genomic_DNA"/>
</dbReference>